<dbReference type="EMBL" id="JAXBLV010000234">
    <property type="protein sequence ID" value="MDY3563312.1"/>
    <property type="molecule type" value="Genomic_DNA"/>
</dbReference>
<keyword evidence="3" id="KW-1185">Reference proteome</keyword>
<dbReference type="Proteomes" id="UP001272242">
    <property type="component" value="Unassembled WGS sequence"/>
</dbReference>
<gene>
    <name evidence="2" type="ORF">R5W23_004812</name>
</gene>
<sequence length="204" mass="22089">MRPFHDWLNRLLEAGESVQEAPPLLSSVERPAVAARLHAAFELHALDVAGPPLEFDAEAATDAAVILATACWLHASANGGDCVLRLDAVPSASAHLSADVALRLLPSVYRRARMRAADGPLTVALDRLLRAWPLSGVLADMDGAPTTVPDFRHAGLQMLYAERLASTRRAGWVPHGGPAREWAERVFAERGFDLPEPLREDARV</sequence>
<reference evidence="3" key="1">
    <citation type="journal article" date="2023" name="Mar. Drugs">
        <title>Gemmata algarum, a Novel Planctomycete Isolated from an Algal Mat, Displays Antimicrobial Activity.</title>
        <authorList>
            <person name="Kumar G."/>
            <person name="Kallscheuer N."/>
            <person name="Kashif M."/>
            <person name="Ahamad S."/>
            <person name="Jagadeeshwari U."/>
            <person name="Pannikurungottu S."/>
            <person name="Haufschild T."/>
            <person name="Kabuu M."/>
            <person name="Sasikala C."/>
            <person name="Jogler C."/>
            <person name="Ramana C."/>
        </authorList>
    </citation>
    <scope>NUCLEOTIDE SEQUENCE [LARGE SCALE GENOMIC DNA]</scope>
    <source>
        <strain evidence="3">JC673</strain>
    </source>
</reference>
<evidence type="ECO:0000313" key="3">
    <source>
        <dbReference type="Proteomes" id="UP001272242"/>
    </source>
</evidence>
<feature type="domain" description="MoxR-vWA-beta-propeller ternary system" evidence="1">
    <location>
        <begin position="4"/>
        <end position="190"/>
    </location>
</feature>
<name>A0ABU5F977_9BACT</name>
<proteinExistence type="predicted"/>
<evidence type="ECO:0000259" key="1">
    <source>
        <dbReference type="Pfam" id="PF19920"/>
    </source>
</evidence>
<organism evidence="2 3">
    <name type="scientific">Gemmata algarum</name>
    <dbReference type="NCBI Taxonomy" id="2975278"/>
    <lineage>
        <taxon>Bacteria</taxon>
        <taxon>Pseudomonadati</taxon>
        <taxon>Planctomycetota</taxon>
        <taxon>Planctomycetia</taxon>
        <taxon>Gemmatales</taxon>
        <taxon>Gemmataceae</taxon>
        <taxon>Gemmata</taxon>
    </lineage>
</organism>
<accession>A0ABU5F977</accession>
<dbReference type="RefSeq" id="WP_320689532.1">
    <property type="nucleotide sequence ID" value="NZ_JAXBLV010000234.1"/>
</dbReference>
<comment type="caution">
    <text evidence="2">The sequence shown here is derived from an EMBL/GenBank/DDBJ whole genome shotgun (WGS) entry which is preliminary data.</text>
</comment>
<dbReference type="Pfam" id="PF19920">
    <property type="entry name" value="bpX4"/>
    <property type="match status" value="1"/>
</dbReference>
<evidence type="ECO:0000313" key="2">
    <source>
        <dbReference type="EMBL" id="MDY3563312.1"/>
    </source>
</evidence>
<dbReference type="InterPro" id="IPR045549">
    <property type="entry name" value="bpX4"/>
</dbReference>
<protein>
    <recommendedName>
        <fullName evidence="1">MoxR-vWA-beta-propeller ternary system domain-containing protein</fullName>
    </recommendedName>
</protein>